<evidence type="ECO:0000313" key="3">
    <source>
        <dbReference type="Proteomes" id="UP000275267"/>
    </source>
</evidence>
<organism evidence="2 3">
    <name type="scientific">Panicum miliaceum</name>
    <name type="common">Proso millet</name>
    <name type="synonym">Broomcorn millet</name>
    <dbReference type="NCBI Taxonomy" id="4540"/>
    <lineage>
        <taxon>Eukaryota</taxon>
        <taxon>Viridiplantae</taxon>
        <taxon>Streptophyta</taxon>
        <taxon>Embryophyta</taxon>
        <taxon>Tracheophyta</taxon>
        <taxon>Spermatophyta</taxon>
        <taxon>Magnoliopsida</taxon>
        <taxon>Liliopsida</taxon>
        <taxon>Poales</taxon>
        <taxon>Poaceae</taxon>
        <taxon>PACMAD clade</taxon>
        <taxon>Panicoideae</taxon>
        <taxon>Panicodae</taxon>
        <taxon>Paniceae</taxon>
        <taxon>Panicinae</taxon>
        <taxon>Panicum</taxon>
        <taxon>Panicum sect. Panicum</taxon>
    </lineage>
</organism>
<feature type="domain" description="DUF1618" evidence="1">
    <location>
        <begin position="234"/>
        <end position="267"/>
    </location>
</feature>
<reference evidence="3" key="1">
    <citation type="journal article" date="2019" name="Nat. Commun.">
        <title>The genome of broomcorn millet.</title>
        <authorList>
            <person name="Zou C."/>
            <person name="Miki D."/>
            <person name="Li D."/>
            <person name="Tang Q."/>
            <person name="Xiao L."/>
            <person name="Rajput S."/>
            <person name="Deng P."/>
            <person name="Jia W."/>
            <person name="Huang R."/>
            <person name="Zhang M."/>
            <person name="Sun Y."/>
            <person name="Hu J."/>
            <person name="Fu X."/>
            <person name="Schnable P.S."/>
            <person name="Li F."/>
            <person name="Zhang H."/>
            <person name="Feng B."/>
            <person name="Zhu X."/>
            <person name="Liu R."/>
            <person name="Schnable J.C."/>
            <person name="Zhu J.-K."/>
            <person name="Zhang H."/>
        </authorList>
    </citation>
    <scope>NUCLEOTIDE SEQUENCE [LARGE SCALE GENOMIC DNA]</scope>
</reference>
<dbReference type="Pfam" id="PF07762">
    <property type="entry name" value="DUF1618"/>
    <property type="match status" value="1"/>
</dbReference>
<proteinExistence type="predicted"/>
<keyword evidence="3" id="KW-1185">Reference proteome</keyword>
<dbReference type="Proteomes" id="UP000275267">
    <property type="component" value="Unassembled WGS sequence"/>
</dbReference>
<sequence>MSAAAFPNWVILEPFVFRRGDDDSFPDESKAPVRAYGTTSWGTPFRIAFSFAEPPRVSRLYAQLPDFPDPKKQTPLAILATHRHLALLCVGTELIKFVTVQDFFIYSAYNPSSLQRLPPCSEPYMDSSGCQPRGHLLPYPKDHEGVGRCMLAVRSMGILCRGEGEQEFAVAELKLLASRNKVHADIWFLKSAAPGIGCKWSFMRVPVLHSNNPKEQLCFWQTDTVIPIDRWLCWIDYSQGILFCDVFGEPKPTVSFLRFPPDKFPDTYSRSITCNRS</sequence>
<comment type="caution">
    <text evidence="2">The sequence shown here is derived from an EMBL/GenBank/DDBJ whole genome shotgun (WGS) entry which is preliminary data.</text>
</comment>
<evidence type="ECO:0000259" key="1">
    <source>
        <dbReference type="Pfam" id="PF07762"/>
    </source>
</evidence>
<dbReference type="PANTHER" id="PTHR33074:SF128">
    <property type="entry name" value="EXPRESSED PROTEIN"/>
    <property type="match status" value="1"/>
</dbReference>
<name>A0A3L6PYZ9_PANMI</name>
<dbReference type="OrthoDB" id="672705at2759"/>
<accession>A0A3L6PYZ9</accession>
<dbReference type="PANTHER" id="PTHR33074">
    <property type="entry name" value="EXPRESSED PROTEIN-RELATED"/>
    <property type="match status" value="1"/>
</dbReference>
<dbReference type="EMBL" id="PQIB02000015">
    <property type="protein sequence ID" value="RLM65390.1"/>
    <property type="molecule type" value="Genomic_DNA"/>
</dbReference>
<protein>
    <recommendedName>
        <fullName evidence="1">DUF1618 domain-containing protein</fullName>
    </recommendedName>
</protein>
<evidence type="ECO:0000313" key="2">
    <source>
        <dbReference type="EMBL" id="RLM65390.1"/>
    </source>
</evidence>
<dbReference type="AlphaFoldDB" id="A0A3L6PYZ9"/>
<dbReference type="InterPro" id="IPR011676">
    <property type="entry name" value="DUF1618"/>
</dbReference>
<gene>
    <name evidence="2" type="ORF">C2845_PM16G19280</name>
</gene>